<organism evidence="1 2">
    <name type="scientific">Cronobacter turicensis</name>
    <dbReference type="NCBI Taxonomy" id="413502"/>
    <lineage>
        <taxon>Bacteria</taxon>
        <taxon>Pseudomonadati</taxon>
        <taxon>Pseudomonadota</taxon>
        <taxon>Gammaproteobacteria</taxon>
        <taxon>Enterobacterales</taxon>
        <taxon>Enterobacteriaceae</taxon>
        <taxon>Cronobacter</taxon>
    </lineage>
</organism>
<gene>
    <name evidence="1" type="ORF">BS411_014885</name>
</gene>
<evidence type="ECO:0000313" key="1">
    <source>
        <dbReference type="EMBL" id="XSF56360.1"/>
    </source>
</evidence>
<dbReference type="Proteomes" id="UP000244623">
    <property type="component" value="Chromosome"/>
</dbReference>
<accession>A0ACD5J287</accession>
<sequence length="73" mass="8466">MKAPDNSLDKHILMIIRERKNGNTQFDINNETWHAYGHGNILPPNKPVLHPHKKTHRRNGGFSDMPKKVDDKD</sequence>
<name>A0ACD5J287_9ENTR</name>
<protein>
    <submittedName>
        <fullName evidence="1">Uncharacterized protein</fullName>
    </submittedName>
</protein>
<proteinExistence type="predicted"/>
<reference evidence="1" key="1">
    <citation type="submission" date="2025-05" db="EMBL/GenBank/DDBJ databases">
        <title>FDA Reference Genome datasets for Cronobacter.</title>
        <authorList>
            <person name="Gopinath G.R."/>
        </authorList>
    </citation>
    <scope>NUCLEOTIDE SEQUENCE</scope>
    <source>
        <strain evidence="1">MOD1-Sh41s</strain>
    </source>
</reference>
<dbReference type="EMBL" id="CP187984">
    <property type="protein sequence ID" value="XSF56360.1"/>
    <property type="molecule type" value="Genomic_DNA"/>
</dbReference>
<evidence type="ECO:0000313" key="2">
    <source>
        <dbReference type="Proteomes" id="UP000244623"/>
    </source>
</evidence>